<dbReference type="InterPro" id="IPR010730">
    <property type="entry name" value="HET"/>
</dbReference>
<dbReference type="Proteomes" id="UP001271007">
    <property type="component" value="Unassembled WGS sequence"/>
</dbReference>
<proteinExistence type="predicted"/>
<dbReference type="PANTHER" id="PTHR24148">
    <property type="entry name" value="ANKYRIN REPEAT DOMAIN-CONTAINING PROTEIN 39 HOMOLOG-RELATED"/>
    <property type="match status" value="1"/>
</dbReference>
<dbReference type="Pfam" id="PF06985">
    <property type="entry name" value="HET"/>
    <property type="match status" value="1"/>
</dbReference>
<dbReference type="InterPro" id="IPR052895">
    <property type="entry name" value="HetReg/Transcr_Mod"/>
</dbReference>
<organism evidence="2 3">
    <name type="scientific">Extremus antarcticus</name>
    <dbReference type="NCBI Taxonomy" id="702011"/>
    <lineage>
        <taxon>Eukaryota</taxon>
        <taxon>Fungi</taxon>
        <taxon>Dikarya</taxon>
        <taxon>Ascomycota</taxon>
        <taxon>Pezizomycotina</taxon>
        <taxon>Dothideomycetes</taxon>
        <taxon>Dothideomycetidae</taxon>
        <taxon>Mycosphaerellales</taxon>
        <taxon>Extremaceae</taxon>
        <taxon>Extremus</taxon>
    </lineage>
</organism>
<feature type="domain" description="Heterokaryon incompatibility" evidence="1">
    <location>
        <begin position="44"/>
        <end position="171"/>
    </location>
</feature>
<dbReference type="EMBL" id="JAWDJX010000006">
    <property type="protein sequence ID" value="KAK3056413.1"/>
    <property type="molecule type" value="Genomic_DNA"/>
</dbReference>
<evidence type="ECO:0000313" key="3">
    <source>
        <dbReference type="Proteomes" id="UP001271007"/>
    </source>
</evidence>
<evidence type="ECO:0000259" key="1">
    <source>
        <dbReference type="Pfam" id="PF06985"/>
    </source>
</evidence>
<dbReference type="PANTHER" id="PTHR24148:SF73">
    <property type="entry name" value="HET DOMAIN PROTEIN (AFU_ORTHOLOGUE AFUA_8G01020)"/>
    <property type="match status" value="1"/>
</dbReference>
<accession>A0AAJ0GF98</accession>
<reference evidence="2" key="1">
    <citation type="submission" date="2023-04" db="EMBL/GenBank/DDBJ databases">
        <title>Black Yeasts Isolated from many extreme environments.</title>
        <authorList>
            <person name="Coleine C."/>
            <person name="Stajich J.E."/>
            <person name="Selbmann L."/>
        </authorList>
    </citation>
    <scope>NUCLEOTIDE SEQUENCE</scope>
    <source>
        <strain evidence="2">CCFEE 5312</strain>
    </source>
</reference>
<dbReference type="AlphaFoldDB" id="A0AAJ0GF98"/>
<sequence length="262" mass="30408">MANSFSYQKLPPQQVRLLTPRRSSNHKELRFALRAYSVDDPPSYVAVSYTWGTSAASNFVYLNDVKHWVRPNLWWCLYYVSMNPSWRHVWVDYLCIDQTNIEERNQHVQTMDRIFSNANLVVAWLGVEDDVGALPSYLPMKCLIYDSPECQSRTTQWASRVYWNRRWIVQELLLAVDVNILCGGHCMSWPLFKAWVMDEVETSEDHSMATSGAVSLLAHKVEGVVHYPEYALHDLLLEYRHTGCSDPRDRVFALLGLLSEDE</sequence>
<gene>
    <name evidence="2" type="ORF">LTR09_002920</name>
</gene>
<protein>
    <recommendedName>
        <fullName evidence="1">Heterokaryon incompatibility domain-containing protein</fullName>
    </recommendedName>
</protein>
<comment type="caution">
    <text evidence="2">The sequence shown here is derived from an EMBL/GenBank/DDBJ whole genome shotgun (WGS) entry which is preliminary data.</text>
</comment>
<keyword evidence="3" id="KW-1185">Reference proteome</keyword>
<name>A0AAJ0GF98_9PEZI</name>
<evidence type="ECO:0000313" key="2">
    <source>
        <dbReference type="EMBL" id="KAK3056413.1"/>
    </source>
</evidence>